<keyword evidence="10" id="KW-1185">Reference proteome</keyword>
<dbReference type="PANTHER" id="PTHR33202">
    <property type="entry name" value="ZINC UPTAKE REGULATION PROTEIN"/>
    <property type="match status" value="1"/>
</dbReference>
<dbReference type="InterPro" id="IPR002481">
    <property type="entry name" value="FUR"/>
</dbReference>
<dbReference type="EMBL" id="JACHEX010000002">
    <property type="protein sequence ID" value="MBB6062674.1"/>
    <property type="molecule type" value="Genomic_DNA"/>
</dbReference>
<keyword evidence="6" id="KW-0804">Transcription</keyword>
<dbReference type="RefSeq" id="WP_184619316.1">
    <property type="nucleotide sequence ID" value="NZ_JACHEX010000002.1"/>
</dbReference>
<dbReference type="GO" id="GO:0000976">
    <property type="term" value="F:transcription cis-regulatory region binding"/>
    <property type="evidence" value="ECO:0007669"/>
    <property type="project" value="TreeGrafter"/>
</dbReference>
<dbReference type="GO" id="GO:1900376">
    <property type="term" value="P:regulation of secondary metabolite biosynthetic process"/>
    <property type="evidence" value="ECO:0007669"/>
    <property type="project" value="TreeGrafter"/>
</dbReference>
<evidence type="ECO:0000256" key="2">
    <source>
        <dbReference type="ARBA" id="ARBA00022491"/>
    </source>
</evidence>
<dbReference type="GO" id="GO:0008270">
    <property type="term" value="F:zinc ion binding"/>
    <property type="evidence" value="ECO:0007669"/>
    <property type="project" value="TreeGrafter"/>
</dbReference>
<dbReference type="Pfam" id="PF01475">
    <property type="entry name" value="FUR"/>
    <property type="match status" value="1"/>
</dbReference>
<keyword evidence="3 7" id="KW-0862">Zinc</keyword>
<protein>
    <submittedName>
        <fullName evidence="9">Fur family ferric uptake transcriptional regulator</fullName>
    </submittedName>
</protein>
<feature type="binding site" evidence="7">
    <location>
        <position position="75"/>
    </location>
    <ligand>
        <name>Zn(2+)</name>
        <dbReference type="ChEBI" id="CHEBI:29105"/>
    </ligand>
</feature>
<accession>A0A841GND6</accession>
<evidence type="ECO:0000256" key="1">
    <source>
        <dbReference type="ARBA" id="ARBA00007957"/>
    </source>
</evidence>
<dbReference type="Gene3D" id="1.10.10.10">
    <property type="entry name" value="Winged helix-like DNA-binding domain superfamily/Winged helix DNA-binding domain"/>
    <property type="match status" value="1"/>
</dbReference>
<evidence type="ECO:0000256" key="3">
    <source>
        <dbReference type="ARBA" id="ARBA00022833"/>
    </source>
</evidence>
<keyword evidence="8" id="KW-0408">Iron</keyword>
<sequence>MLTKWRKMVLDVINSSEKPLNAEDIYRLNNFKPNLSTVYRALNYLEKKSYISSVSFDGGTKYYFSKDKHFHFLYCTNCGKIEVFKECMASELEKKIKNKFGYLITDHVFYFKGLCKKCRKEVKGHEK</sequence>
<evidence type="ECO:0000313" key="9">
    <source>
        <dbReference type="EMBL" id="MBB6062674.1"/>
    </source>
</evidence>
<dbReference type="Gene3D" id="3.30.1490.190">
    <property type="match status" value="1"/>
</dbReference>
<evidence type="ECO:0000313" key="10">
    <source>
        <dbReference type="Proteomes" id="UP000555828"/>
    </source>
</evidence>
<dbReference type="GO" id="GO:0003700">
    <property type="term" value="F:DNA-binding transcription factor activity"/>
    <property type="evidence" value="ECO:0007669"/>
    <property type="project" value="InterPro"/>
</dbReference>
<feature type="binding site" evidence="7">
    <location>
        <position position="118"/>
    </location>
    <ligand>
        <name>Zn(2+)</name>
        <dbReference type="ChEBI" id="CHEBI:29105"/>
    </ligand>
</feature>
<comment type="cofactor">
    <cofactor evidence="7">
        <name>Zn(2+)</name>
        <dbReference type="ChEBI" id="CHEBI:29105"/>
    </cofactor>
    <text evidence="7">Binds 1 zinc ion per subunit.</text>
</comment>
<organism evidence="9 10">
    <name type="scientific">Thermosipho japonicus</name>
    <dbReference type="NCBI Taxonomy" id="90323"/>
    <lineage>
        <taxon>Bacteria</taxon>
        <taxon>Thermotogati</taxon>
        <taxon>Thermotogota</taxon>
        <taxon>Thermotogae</taxon>
        <taxon>Thermotogales</taxon>
        <taxon>Fervidobacteriaceae</taxon>
        <taxon>Thermosipho</taxon>
    </lineage>
</organism>
<dbReference type="InterPro" id="IPR036388">
    <property type="entry name" value="WH-like_DNA-bd_sf"/>
</dbReference>
<feature type="binding site" evidence="8">
    <location>
        <position position="107"/>
    </location>
    <ligand>
        <name>Fe cation</name>
        <dbReference type="ChEBI" id="CHEBI:24875"/>
    </ligand>
</feature>
<dbReference type="InterPro" id="IPR036390">
    <property type="entry name" value="WH_DNA-bd_sf"/>
</dbReference>
<feature type="binding site" evidence="7">
    <location>
        <position position="115"/>
    </location>
    <ligand>
        <name>Zn(2+)</name>
        <dbReference type="ChEBI" id="CHEBI:29105"/>
    </ligand>
</feature>
<reference evidence="9 10" key="1">
    <citation type="submission" date="2020-08" db="EMBL/GenBank/DDBJ databases">
        <title>Genomic Encyclopedia of Type Strains, Phase IV (KMG-IV): sequencing the most valuable type-strain genomes for metagenomic binning, comparative biology and taxonomic classification.</title>
        <authorList>
            <person name="Goeker M."/>
        </authorList>
    </citation>
    <scope>NUCLEOTIDE SEQUENCE [LARGE SCALE GENOMIC DNA]</scope>
    <source>
        <strain evidence="9 10">DSM 13481</strain>
    </source>
</reference>
<keyword evidence="7" id="KW-0479">Metal-binding</keyword>
<dbReference type="CDD" id="cd07153">
    <property type="entry name" value="Fur_like"/>
    <property type="match status" value="1"/>
</dbReference>
<dbReference type="AlphaFoldDB" id="A0A841GND6"/>
<keyword evidence="4" id="KW-0805">Transcription regulation</keyword>
<evidence type="ECO:0000256" key="7">
    <source>
        <dbReference type="PIRSR" id="PIRSR602481-1"/>
    </source>
</evidence>
<dbReference type="InterPro" id="IPR043135">
    <property type="entry name" value="Fur_C"/>
</dbReference>
<keyword evidence="5" id="KW-0238">DNA-binding</keyword>
<evidence type="ECO:0000256" key="4">
    <source>
        <dbReference type="ARBA" id="ARBA00023015"/>
    </source>
</evidence>
<dbReference type="SUPFAM" id="SSF46785">
    <property type="entry name" value="Winged helix' DNA-binding domain"/>
    <property type="match status" value="1"/>
</dbReference>
<evidence type="ECO:0000256" key="6">
    <source>
        <dbReference type="ARBA" id="ARBA00023163"/>
    </source>
</evidence>
<dbReference type="Proteomes" id="UP000555828">
    <property type="component" value="Unassembled WGS sequence"/>
</dbReference>
<proteinExistence type="inferred from homology"/>
<dbReference type="GO" id="GO:0045892">
    <property type="term" value="P:negative regulation of DNA-templated transcription"/>
    <property type="evidence" value="ECO:0007669"/>
    <property type="project" value="TreeGrafter"/>
</dbReference>
<feature type="binding site" evidence="8">
    <location>
        <position position="69"/>
    </location>
    <ligand>
        <name>Fe cation</name>
        <dbReference type="ChEBI" id="CHEBI:24875"/>
    </ligand>
</feature>
<keyword evidence="2" id="KW-0678">Repressor</keyword>
<evidence type="ECO:0000256" key="5">
    <source>
        <dbReference type="ARBA" id="ARBA00023125"/>
    </source>
</evidence>
<comment type="similarity">
    <text evidence="1">Belongs to the Fur family.</text>
</comment>
<name>A0A841GND6_9BACT</name>
<feature type="binding site" evidence="7">
    <location>
        <position position="78"/>
    </location>
    <ligand>
        <name>Zn(2+)</name>
        <dbReference type="ChEBI" id="CHEBI:29105"/>
    </ligand>
</feature>
<gene>
    <name evidence="9" type="ORF">HNP65_001112</name>
</gene>
<comment type="cofactor">
    <cofactor evidence="8">
        <name>Mn(2+)</name>
        <dbReference type="ChEBI" id="CHEBI:29035"/>
    </cofactor>
    <cofactor evidence="8">
        <name>Fe(2+)</name>
        <dbReference type="ChEBI" id="CHEBI:29033"/>
    </cofactor>
    <text evidence="8">Binds 1 Mn(2+) or Fe(2+) ion per subunit.</text>
</comment>
<comment type="caution">
    <text evidence="9">The sequence shown here is derived from an EMBL/GenBank/DDBJ whole genome shotgun (WGS) entry which is preliminary data.</text>
</comment>
<evidence type="ECO:0000256" key="8">
    <source>
        <dbReference type="PIRSR" id="PIRSR602481-2"/>
    </source>
</evidence>
<dbReference type="PANTHER" id="PTHR33202:SF7">
    <property type="entry name" value="FERRIC UPTAKE REGULATION PROTEIN"/>
    <property type="match status" value="1"/>
</dbReference>